<feature type="compositionally biased region" description="Pro residues" evidence="1">
    <location>
        <begin position="331"/>
        <end position="341"/>
    </location>
</feature>
<feature type="region of interest" description="Disordered" evidence="1">
    <location>
        <begin position="562"/>
        <end position="588"/>
    </location>
</feature>
<sequence>MLQVVLLPTTLDAAAADTATTFDDVSERLRSTLRGLKKSAPLRTPTSMLPSTAEEHPLPFGDFETSFARDVLELEYGDTEDALDERLRLIAQELGLHAEALRLSKEDAKAASTNTFGSSDVLRRSGSIGSRASRSTGLTSNFSDFCNRDPASLRSRKKDSLSFRDYDSFLSRGSLSERRDSLSFTPPLTPSRSSLSLALSSPSEASPKKHFRKLRGLSMLKLNRNGSDSSLPLDGCPHCPQNAFSQRRAIHRLPCGHRLCTQSLRNTINAGTQGPLGSVPSCCGTPIPGRLVEQVMTHDEQTALLDKLSQWDEATSTTPSTRSRPSNTPHHPLPTPHPHPTTLPLSTATHLPGFPAHRAAQTLQRARYQTWSTTQTHHLHTAHSTALTALQHRHATALSDLQTAHATALADAEDAQVQAEADLLAAHAREARDLATALRHMEAYCAGTLGCGAPHGRTVTEQDLRELGKAHAARAGLPGRHEGAVRVLRGEQGRRLKGRVKRQEREVGNLVRAHGGEVEGLERGFGVLVRGVEGKREGLVRRWEVQDAVFLRRLEVDGRLPGVEWGDDDDDDDGAVDGVRGRTDSRVG</sequence>
<feature type="compositionally biased region" description="Low complexity" evidence="1">
    <location>
        <begin position="315"/>
        <end position="330"/>
    </location>
</feature>
<feature type="compositionally biased region" description="Acidic residues" evidence="1">
    <location>
        <begin position="565"/>
        <end position="575"/>
    </location>
</feature>
<keyword evidence="2" id="KW-0732">Signal</keyword>
<feature type="compositionally biased region" description="Low complexity" evidence="1">
    <location>
        <begin position="182"/>
        <end position="205"/>
    </location>
</feature>
<reference evidence="3 4" key="1">
    <citation type="journal article" date="2020" name="Microbiol. Resour. Announc.">
        <title>Draft Genome Sequence of a Cladosporium Species Isolated from the Mesophotic Ascidian Didemnum maculosum.</title>
        <authorList>
            <person name="Gioti A."/>
            <person name="Siaperas R."/>
            <person name="Nikolaivits E."/>
            <person name="Le Goff G."/>
            <person name="Ouazzani J."/>
            <person name="Kotoulas G."/>
            <person name="Topakas E."/>
        </authorList>
    </citation>
    <scope>NUCLEOTIDE SEQUENCE [LARGE SCALE GENOMIC DNA]</scope>
    <source>
        <strain evidence="3 4">TM138-S3</strain>
    </source>
</reference>
<dbReference type="GeneID" id="96010231"/>
<evidence type="ECO:0000313" key="4">
    <source>
        <dbReference type="Proteomes" id="UP000803884"/>
    </source>
</evidence>
<keyword evidence="4" id="KW-1185">Reference proteome</keyword>
<protein>
    <submittedName>
        <fullName evidence="3">Uncharacterized protein</fullName>
    </submittedName>
</protein>
<comment type="caution">
    <text evidence="3">The sequence shown here is derived from an EMBL/GenBank/DDBJ whole genome shotgun (WGS) entry which is preliminary data.</text>
</comment>
<name>A0AB34KBM8_9PEZI</name>
<dbReference type="AlphaFoldDB" id="A0AB34KBM8"/>
<feature type="signal peptide" evidence="2">
    <location>
        <begin position="1"/>
        <end position="16"/>
    </location>
</feature>
<feature type="region of interest" description="Disordered" evidence="1">
    <location>
        <begin position="179"/>
        <end position="209"/>
    </location>
</feature>
<feature type="compositionally biased region" description="Low complexity" evidence="1">
    <location>
        <begin position="342"/>
        <end position="352"/>
    </location>
</feature>
<gene>
    <name evidence="3" type="ORF">WHR41_08789</name>
</gene>
<dbReference type="RefSeq" id="XP_069225625.1">
    <property type="nucleotide sequence ID" value="XM_069377393.1"/>
</dbReference>
<dbReference type="Proteomes" id="UP000803884">
    <property type="component" value="Unassembled WGS sequence"/>
</dbReference>
<feature type="region of interest" description="Disordered" evidence="1">
    <location>
        <begin position="37"/>
        <end position="56"/>
    </location>
</feature>
<feature type="region of interest" description="Disordered" evidence="1">
    <location>
        <begin position="307"/>
        <end position="352"/>
    </location>
</feature>
<evidence type="ECO:0000256" key="2">
    <source>
        <dbReference type="SAM" id="SignalP"/>
    </source>
</evidence>
<evidence type="ECO:0000313" key="3">
    <source>
        <dbReference type="EMBL" id="KAL1582518.1"/>
    </source>
</evidence>
<proteinExistence type="predicted"/>
<accession>A0AB34KBM8</accession>
<organism evidence="3 4">
    <name type="scientific">Cladosporium halotolerans</name>
    <dbReference type="NCBI Taxonomy" id="1052096"/>
    <lineage>
        <taxon>Eukaryota</taxon>
        <taxon>Fungi</taxon>
        <taxon>Dikarya</taxon>
        <taxon>Ascomycota</taxon>
        <taxon>Pezizomycotina</taxon>
        <taxon>Dothideomycetes</taxon>
        <taxon>Dothideomycetidae</taxon>
        <taxon>Cladosporiales</taxon>
        <taxon>Cladosporiaceae</taxon>
        <taxon>Cladosporium</taxon>
    </lineage>
</organism>
<feature type="compositionally biased region" description="Basic and acidic residues" evidence="1">
    <location>
        <begin position="579"/>
        <end position="588"/>
    </location>
</feature>
<feature type="chain" id="PRO_5044284309" evidence="2">
    <location>
        <begin position="17"/>
        <end position="588"/>
    </location>
</feature>
<dbReference type="EMBL" id="JAAQHG020000049">
    <property type="protein sequence ID" value="KAL1582518.1"/>
    <property type="molecule type" value="Genomic_DNA"/>
</dbReference>
<evidence type="ECO:0000256" key="1">
    <source>
        <dbReference type="SAM" id="MobiDB-lite"/>
    </source>
</evidence>